<proteinExistence type="predicted"/>
<sequence length="219" mass="22906">MRIAVAAAAALGVAAALSGCSSASEDDLLAEAQAVAEEYLAAIADQDQETADAMTEASELEVTDVDETVDVRAALPGAAEPITEVWLQFLGQEETGSGTNVTFEVSYLIGDAPGAKWIELWHADGDPADAWTVTEGLLVYSDVFADRETVPSFTFGGVELQSTETSNVSIWGYPGAYLTEAVETEQGVTVEPVSVVLGAEVTPPWNDSLPMLEGVSDGD</sequence>
<protein>
    <recommendedName>
        <fullName evidence="4">Lipoprotein</fullName>
    </recommendedName>
</protein>
<keyword evidence="1" id="KW-0732">Signal</keyword>
<organism evidence="2 3">
    <name type="scientific">Candidatus Ruania gallistercoris</name>
    <dbReference type="NCBI Taxonomy" id="2838746"/>
    <lineage>
        <taxon>Bacteria</taxon>
        <taxon>Bacillati</taxon>
        <taxon>Actinomycetota</taxon>
        <taxon>Actinomycetes</taxon>
        <taxon>Micrococcales</taxon>
        <taxon>Ruaniaceae</taxon>
        <taxon>Ruania</taxon>
    </lineage>
</organism>
<evidence type="ECO:0000313" key="2">
    <source>
        <dbReference type="EMBL" id="HIZ37432.1"/>
    </source>
</evidence>
<feature type="signal peptide" evidence="1">
    <location>
        <begin position="1"/>
        <end position="23"/>
    </location>
</feature>
<dbReference type="AlphaFoldDB" id="A0A9D2J607"/>
<evidence type="ECO:0000313" key="3">
    <source>
        <dbReference type="Proteomes" id="UP000824037"/>
    </source>
</evidence>
<comment type="caution">
    <text evidence="2">The sequence shown here is derived from an EMBL/GenBank/DDBJ whole genome shotgun (WGS) entry which is preliminary data.</text>
</comment>
<accession>A0A9D2J607</accession>
<evidence type="ECO:0008006" key="4">
    <source>
        <dbReference type="Google" id="ProtNLM"/>
    </source>
</evidence>
<dbReference type="Proteomes" id="UP000824037">
    <property type="component" value="Unassembled WGS sequence"/>
</dbReference>
<reference evidence="2" key="1">
    <citation type="journal article" date="2021" name="PeerJ">
        <title>Extensive microbial diversity within the chicken gut microbiome revealed by metagenomics and culture.</title>
        <authorList>
            <person name="Gilroy R."/>
            <person name="Ravi A."/>
            <person name="Getino M."/>
            <person name="Pursley I."/>
            <person name="Horton D.L."/>
            <person name="Alikhan N.F."/>
            <person name="Baker D."/>
            <person name="Gharbi K."/>
            <person name="Hall N."/>
            <person name="Watson M."/>
            <person name="Adriaenssens E.M."/>
            <person name="Foster-Nyarko E."/>
            <person name="Jarju S."/>
            <person name="Secka A."/>
            <person name="Antonio M."/>
            <person name="Oren A."/>
            <person name="Chaudhuri R.R."/>
            <person name="La Ragione R."/>
            <person name="Hildebrand F."/>
            <person name="Pallen M.J."/>
        </authorList>
    </citation>
    <scope>NUCLEOTIDE SEQUENCE</scope>
    <source>
        <strain evidence="2">ChiGjej4B4-7305</strain>
    </source>
</reference>
<dbReference type="PROSITE" id="PS51257">
    <property type="entry name" value="PROKAR_LIPOPROTEIN"/>
    <property type="match status" value="1"/>
</dbReference>
<name>A0A9D2J607_9MICO</name>
<dbReference type="EMBL" id="DXBY01000287">
    <property type="protein sequence ID" value="HIZ37432.1"/>
    <property type="molecule type" value="Genomic_DNA"/>
</dbReference>
<evidence type="ECO:0000256" key="1">
    <source>
        <dbReference type="SAM" id="SignalP"/>
    </source>
</evidence>
<gene>
    <name evidence="2" type="ORF">H9815_16775</name>
</gene>
<reference evidence="2" key="2">
    <citation type="submission" date="2021-04" db="EMBL/GenBank/DDBJ databases">
        <authorList>
            <person name="Gilroy R."/>
        </authorList>
    </citation>
    <scope>NUCLEOTIDE SEQUENCE</scope>
    <source>
        <strain evidence="2">ChiGjej4B4-7305</strain>
    </source>
</reference>
<feature type="chain" id="PRO_5038920034" description="Lipoprotein" evidence="1">
    <location>
        <begin position="24"/>
        <end position="219"/>
    </location>
</feature>